<dbReference type="EMBL" id="JANFPI010000005">
    <property type="protein sequence ID" value="MCX8998829.1"/>
    <property type="molecule type" value="Genomic_DNA"/>
</dbReference>
<sequence>MAKDRKSDKLKRLVAVQRHLEKIAENDLADTTRQRADVGESMTMVMDAITSLSELHRPFARNYSERFSRLMFRDQQLSNLQRTHESRILKERTKGDRLEERMEEARGLEERAAEDEAVYDLLDMTLANSTPASSKLRSS</sequence>
<comment type="caution">
    <text evidence="2">The sequence shown here is derived from an EMBL/GenBank/DDBJ whole genome shotgun (WGS) entry which is preliminary data.</text>
</comment>
<accession>A0AAE3SX96</accession>
<organism evidence="2 3">
    <name type="scientific">Ectorhizobium quercum</name>
    <dbReference type="NCBI Taxonomy" id="2965071"/>
    <lineage>
        <taxon>Bacteria</taxon>
        <taxon>Pseudomonadati</taxon>
        <taxon>Pseudomonadota</taxon>
        <taxon>Alphaproteobacteria</taxon>
        <taxon>Hyphomicrobiales</taxon>
        <taxon>Rhizobiaceae</taxon>
        <taxon>Ectorhizobium</taxon>
    </lineage>
</organism>
<evidence type="ECO:0000313" key="3">
    <source>
        <dbReference type="Proteomes" id="UP001208771"/>
    </source>
</evidence>
<dbReference type="Proteomes" id="UP001208771">
    <property type="component" value="Unassembled WGS sequence"/>
</dbReference>
<keyword evidence="3" id="KW-1185">Reference proteome</keyword>
<reference evidence="2" key="1">
    <citation type="submission" date="2022-07" db="EMBL/GenBank/DDBJ databases">
        <title>Ectorhizobium quercum gen.nov., sp. nov.</title>
        <authorList>
            <person name="Ma T."/>
            <person name="Li Y."/>
        </authorList>
    </citation>
    <scope>NUCLEOTIDE SEQUENCE</scope>
    <source>
        <strain evidence="2">BDR2-2</strain>
    </source>
</reference>
<evidence type="ECO:0000313" key="2">
    <source>
        <dbReference type="EMBL" id="MCX8998829.1"/>
    </source>
</evidence>
<dbReference type="RefSeq" id="WP_306409886.1">
    <property type="nucleotide sequence ID" value="NZ_JANFPI010000001.1"/>
</dbReference>
<evidence type="ECO:0000313" key="1">
    <source>
        <dbReference type="EMBL" id="MCX8996132.1"/>
    </source>
</evidence>
<name>A0AAE3SX96_9HYPH</name>
<gene>
    <name evidence="1" type="ORF">NOF55_03345</name>
    <name evidence="2" type="ORF">NOF55_17080</name>
</gene>
<protein>
    <recommendedName>
        <fullName evidence="4">Flagellar FliJ protein</fullName>
    </recommendedName>
</protein>
<proteinExistence type="predicted"/>
<dbReference type="EMBL" id="JANFPI010000001">
    <property type="protein sequence ID" value="MCX8996132.1"/>
    <property type="molecule type" value="Genomic_DNA"/>
</dbReference>
<evidence type="ECO:0008006" key="4">
    <source>
        <dbReference type="Google" id="ProtNLM"/>
    </source>
</evidence>
<dbReference type="AlphaFoldDB" id="A0AAE3SX96"/>